<feature type="region of interest" description="Disordered" evidence="1">
    <location>
        <begin position="56"/>
        <end position="79"/>
    </location>
</feature>
<feature type="compositionally biased region" description="Polar residues" evidence="1">
    <location>
        <begin position="62"/>
        <end position="73"/>
    </location>
</feature>
<dbReference type="PANTHER" id="PTHR21310">
    <property type="entry name" value="AMINOGLYCOSIDE PHOSPHOTRANSFERASE-RELATED-RELATED"/>
    <property type="match status" value="1"/>
</dbReference>
<proteinExistence type="predicted"/>
<gene>
    <name evidence="3" type="ORF">G6O67_007099</name>
</gene>
<evidence type="ECO:0000313" key="4">
    <source>
        <dbReference type="Proteomes" id="UP000557566"/>
    </source>
</evidence>
<feature type="domain" description="Aminoglycoside phosphotransferase" evidence="2">
    <location>
        <begin position="154"/>
        <end position="392"/>
    </location>
</feature>
<reference evidence="3 4" key="1">
    <citation type="journal article" date="2020" name="Genome Biol. Evol.">
        <title>A new high-quality draft genome assembly of the Chinese cordyceps Ophiocordyceps sinensis.</title>
        <authorList>
            <person name="Shu R."/>
            <person name="Zhang J."/>
            <person name="Meng Q."/>
            <person name="Zhang H."/>
            <person name="Zhou G."/>
            <person name="Li M."/>
            <person name="Wu P."/>
            <person name="Zhao Y."/>
            <person name="Chen C."/>
            <person name="Qin Q."/>
        </authorList>
    </citation>
    <scope>NUCLEOTIDE SEQUENCE [LARGE SCALE GENOMIC DNA]</scope>
    <source>
        <strain evidence="3 4">IOZ07</strain>
    </source>
</reference>
<dbReference type="OrthoDB" id="10003767at2759"/>
<dbReference type="EMBL" id="JAAVMX010000008">
    <property type="protein sequence ID" value="KAF4505117.1"/>
    <property type="molecule type" value="Genomic_DNA"/>
</dbReference>
<dbReference type="Gene3D" id="3.30.200.20">
    <property type="entry name" value="Phosphorylase Kinase, domain 1"/>
    <property type="match status" value="1"/>
</dbReference>
<evidence type="ECO:0000313" key="3">
    <source>
        <dbReference type="EMBL" id="KAF4505117.1"/>
    </source>
</evidence>
<name>A0A8H4PI80_9HYPO</name>
<evidence type="ECO:0000259" key="2">
    <source>
        <dbReference type="Pfam" id="PF01636"/>
    </source>
</evidence>
<dbReference type="InterPro" id="IPR002575">
    <property type="entry name" value="Aminoglycoside_PTrfase"/>
</dbReference>
<dbReference type="Pfam" id="PF01636">
    <property type="entry name" value="APH"/>
    <property type="match status" value="1"/>
</dbReference>
<dbReference type="PANTHER" id="PTHR21310:SF15">
    <property type="entry name" value="AMINOGLYCOSIDE PHOSPHOTRANSFERASE DOMAIN-CONTAINING PROTEIN"/>
    <property type="match status" value="1"/>
</dbReference>
<protein>
    <recommendedName>
        <fullName evidence="2">Aminoglycoside phosphotransferase domain-containing protein</fullName>
    </recommendedName>
</protein>
<dbReference type="Gene3D" id="3.90.1200.10">
    <property type="match status" value="1"/>
</dbReference>
<dbReference type="SUPFAM" id="SSF56112">
    <property type="entry name" value="Protein kinase-like (PK-like)"/>
    <property type="match status" value="1"/>
</dbReference>
<accession>A0A8H4PI80</accession>
<keyword evidence="4" id="KW-1185">Reference proteome</keyword>
<sequence>MAPMPLRFFQSQWTSLSAHLALLCRTPLLFLHVQLTSLSARLTRLFLGLRARESAGLDSPDNLPSTLPSTPASQDKGDDLAATDGQVSCAQIQQEASIFFPLTEEQIEAKNRTFIDSIDQDAVCLVASKYFGGDACSIIDEKKGSFNICFFVRFESNNKTWVLRIPIVPMVPYRAWGKLLSEVTTMRYIESKTTIRIPHVHAYGKDDTLVQGASTPFMIVEFIPGRQLDTKTWMHTTESQRRNLYIDLINAFTQLRKLEFPAAGSLMPNPNDESNPILGPFLSITARELERSCGTPATLGVFTSTAQFADYHCNILSATAKEPVQDDNLNGVKMELFALDSILKEIPRCIDLQEPSSLFILAHADLRCGNILVDDDFHILAIIDWEFSGTIPLQLFTPPPWIMGHDPATSYVYTGISGRDIFPEFRTLLMEMRNSSSACAQLCQDWGIQDQAARDEEFVLKVSPIMEIFRHPSRLNDIYYMSIFERLFGSNACKDIVANEFFEKDENQALAQQVELQMWNSERYTEYLVKHGLFVEDPRAQRIQEFLEKTKHLVKDK</sequence>
<dbReference type="InterPro" id="IPR011009">
    <property type="entry name" value="Kinase-like_dom_sf"/>
</dbReference>
<comment type="caution">
    <text evidence="3">The sequence shown here is derived from an EMBL/GenBank/DDBJ whole genome shotgun (WGS) entry which is preliminary data.</text>
</comment>
<dbReference type="Proteomes" id="UP000557566">
    <property type="component" value="Unassembled WGS sequence"/>
</dbReference>
<organism evidence="3 4">
    <name type="scientific">Ophiocordyceps sinensis</name>
    <dbReference type="NCBI Taxonomy" id="72228"/>
    <lineage>
        <taxon>Eukaryota</taxon>
        <taxon>Fungi</taxon>
        <taxon>Dikarya</taxon>
        <taxon>Ascomycota</taxon>
        <taxon>Pezizomycotina</taxon>
        <taxon>Sordariomycetes</taxon>
        <taxon>Hypocreomycetidae</taxon>
        <taxon>Hypocreales</taxon>
        <taxon>Ophiocordycipitaceae</taxon>
        <taxon>Ophiocordyceps</taxon>
    </lineage>
</organism>
<dbReference type="InterPro" id="IPR051678">
    <property type="entry name" value="AGP_Transferase"/>
</dbReference>
<dbReference type="AlphaFoldDB" id="A0A8H4PI80"/>
<evidence type="ECO:0000256" key="1">
    <source>
        <dbReference type="SAM" id="MobiDB-lite"/>
    </source>
</evidence>